<dbReference type="PANTHER" id="PTHR36115">
    <property type="entry name" value="PROLINE-RICH ANTIGEN HOMOLOG-RELATED"/>
    <property type="match status" value="1"/>
</dbReference>
<dbReference type="PANTHER" id="PTHR36115:SF4">
    <property type="entry name" value="MEMBRANE PROTEIN"/>
    <property type="match status" value="1"/>
</dbReference>
<keyword evidence="9" id="KW-1185">Reference proteome</keyword>
<evidence type="ECO:0000313" key="9">
    <source>
        <dbReference type="Proteomes" id="UP000607559"/>
    </source>
</evidence>
<evidence type="ECO:0000259" key="7">
    <source>
        <dbReference type="Pfam" id="PF06271"/>
    </source>
</evidence>
<keyword evidence="5 6" id="KW-0472">Membrane</keyword>
<evidence type="ECO:0000256" key="4">
    <source>
        <dbReference type="ARBA" id="ARBA00022989"/>
    </source>
</evidence>
<gene>
    <name evidence="8" type="ORF">GCM10011511_07450</name>
</gene>
<dbReference type="GO" id="GO:0005886">
    <property type="term" value="C:plasma membrane"/>
    <property type="evidence" value="ECO:0007669"/>
    <property type="project" value="UniProtKB-SubCell"/>
</dbReference>
<comment type="caution">
    <text evidence="8">The sequence shown here is derived from an EMBL/GenBank/DDBJ whole genome shotgun (WGS) entry which is preliminary data.</text>
</comment>
<evidence type="ECO:0000256" key="2">
    <source>
        <dbReference type="ARBA" id="ARBA00022475"/>
    </source>
</evidence>
<reference evidence="8" key="2">
    <citation type="submission" date="2020-09" db="EMBL/GenBank/DDBJ databases">
        <authorList>
            <person name="Sun Q."/>
            <person name="Zhou Y."/>
        </authorList>
    </citation>
    <scope>NUCLEOTIDE SEQUENCE</scope>
    <source>
        <strain evidence="8">CGMCC 1.15448</strain>
    </source>
</reference>
<evidence type="ECO:0000256" key="6">
    <source>
        <dbReference type="SAM" id="Phobius"/>
    </source>
</evidence>
<dbReference type="Pfam" id="PF06271">
    <property type="entry name" value="RDD"/>
    <property type="match status" value="1"/>
</dbReference>
<protein>
    <recommendedName>
        <fullName evidence="7">RDD domain-containing protein</fullName>
    </recommendedName>
</protein>
<accession>A0A8J2U930</accession>
<dbReference type="EMBL" id="BMJC01000001">
    <property type="protein sequence ID" value="GGA86886.1"/>
    <property type="molecule type" value="Genomic_DNA"/>
</dbReference>
<feature type="transmembrane region" description="Helical" evidence="6">
    <location>
        <begin position="7"/>
        <end position="26"/>
    </location>
</feature>
<keyword evidence="2" id="KW-1003">Cell membrane</keyword>
<evidence type="ECO:0000256" key="1">
    <source>
        <dbReference type="ARBA" id="ARBA00004651"/>
    </source>
</evidence>
<keyword evidence="4 6" id="KW-1133">Transmembrane helix</keyword>
<dbReference type="Proteomes" id="UP000607559">
    <property type="component" value="Unassembled WGS sequence"/>
</dbReference>
<keyword evidence="3 6" id="KW-0812">Transmembrane</keyword>
<reference evidence="8" key="1">
    <citation type="journal article" date="2014" name="Int. J. Syst. Evol. Microbiol.">
        <title>Complete genome sequence of Corynebacterium casei LMG S-19264T (=DSM 44701T), isolated from a smear-ripened cheese.</title>
        <authorList>
            <consortium name="US DOE Joint Genome Institute (JGI-PGF)"/>
            <person name="Walter F."/>
            <person name="Albersmeier A."/>
            <person name="Kalinowski J."/>
            <person name="Ruckert C."/>
        </authorList>
    </citation>
    <scope>NUCLEOTIDE SEQUENCE</scope>
    <source>
        <strain evidence="8">CGMCC 1.15448</strain>
    </source>
</reference>
<feature type="transmembrane region" description="Helical" evidence="6">
    <location>
        <begin position="38"/>
        <end position="61"/>
    </location>
</feature>
<comment type="subcellular location">
    <subcellularLocation>
        <location evidence="1">Cell membrane</location>
        <topology evidence="1">Multi-pass membrane protein</topology>
    </subcellularLocation>
</comment>
<evidence type="ECO:0000313" key="8">
    <source>
        <dbReference type="EMBL" id="GGA86886.1"/>
    </source>
</evidence>
<name>A0A8J2U930_9BACT</name>
<organism evidence="8 9">
    <name type="scientific">Puia dinghuensis</name>
    <dbReference type="NCBI Taxonomy" id="1792502"/>
    <lineage>
        <taxon>Bacteria</taxon>
        <taxon>Pseudomonadati</taxon>
        <taxon>Bacteroidota</taxon>
        <taxon>Chitinophagia</taxon>
        <taxon>Chitinophagales</taxon>
        <taxon>Chitinophagaceae</taxon>
        <taxon>Puia</taxon>
    </lineage>
</organism>
<sequence>MIMKRGAAYVIDFFFGTALFDVYFQIFKHKKAAGEEVVHGPVAILAFIVSYYGYYIVMEYFRGQTIGKKVMRLKVIKSDGSRLTLTDVIKRHLFDLVESVCCVFLAFIVMISNNKGKRIGDFIANTEVVDARNVPAVLPT</sequence>
<dbReference type="InterPro" id="IPR051791">
    <property type="entry name" value="Pra-immunoreactive"/>
</dbReference>
<proteinExistence type="predicted"/>
<feature type="domain" description="RDD" evidence="7">
    <location>
        <begin position="2"/>
        <end position="125"/>
    </location>
</feature>
<evidence type="ECO:0000256" key="3">
    <source>
        <dbReference type="ARBA" id="ARBA00022692"/>
    </source>
</evidence>
<evidence type="ECO:0000256" key="5">
    <source>
        <dbReference type="ARBA" id="ARBA00023136"/>
    </source>
</evidence>
<dbReference type="InterPro" id="IPR010432">
    <property type="entry name" value="RDD"/>
</dbReference>
<dbReference type="AlphaFoldDB" id="A0A8J2U930"/>